<dbReference type="STRING" id="617002.SAMN05660653_03084"/>
<reference evidence="6 7" key="1">
    <citation type="submission" date="2016-10" db="EMBL/GenBank/DDBJ databases">
        <authorList>
            <person name="de Groot N.N."/>
        </authorList>
    </citation>
    <scope>NUCLEOTIDE SEQUENCE [LARGE SCALE GENOMIC DNA]</scope>
    <source>
        <strain evidence="6 7">ASO4-2</strain>
    </source>
</reference>
<sequence length="860" mass="96591">MAQRPSPFDHSHQTQVAALSNGLNVLVHEDSRFPLVAIRLFVRAGSAHELPEQAGISHMLEHMVFKGTARRGKGRAASEIESVGGELNAATGFDATTYIIDLPAKHWALGLDVLQDMIFNATIDPDELESERQVILSEMEQGDDDPHRRIFKSIQGSIWADSPYARPIIGYPETVGSITRDDILEYIRDRYQPANMLLVLCGDIRLDQVLGQVEAFFGGLLNHGGTRSAVSLPQASVIRPPVVQVEQGPWQKAYVSLAIPIPGLRDVHSVGLDVLAQMLGGDRTSLLYRTFKYEQGIVDVISASATTLDQVGMFFIQARLDPQNITRLWTGLHEMLGRLDITAFPPEALNRAKLNMEDSLFQSKETFSGLASKLGHFQFHEYTFNAEQAYLHLIRTIDAEQLRDMIRSYIRPQGLVGSVFTPRPAELETSELTRILEEKWSLQESPKAHVHSAATQAEREVIHLAPGRTLIMLPDASLPYTALSMTWNGGDLLLRPGEQGLSELTARVWTKGTRSKTAVQLQDFLADRAARLSAGAGLEHLHLNVHFPSRFSTEMLPFLQELIHEPAWLPEELARAKQEQSAAIARTEDNAVGLALRQTFPFLFPEHPYGYQRSGTIQGIEAVEREQVMSFWNRQKDRSWVLAVSGDYDRDAVRAFAETLARPDAMAAPVPQPPRWGLEREMLLQLKDRNQSHILVIFPVPGLGHAHTPGLNVLREVLAGQSGILFRELRDVQGLAYSVTAFLWQETHAGFMAFYIGTSPEKEAVAVQGFQDVVQHLFDNEQPESELERAKNLLWGDYQRNRQRLIVRSHETAEEIARGFEMDHSLKLIEQARRLTIQDLASLIQEYLQWDKAYLVRVQP</sequence>
<feature type="domain" description="Peptidase M16 C-terminal" evidence="5">
    <location>
        <begin position="641"/>
        <end position="794"/>
    </location>
</feature>
<dbReference type="Gene3D" id="3.30.830.10">
    <property type="entry name" value="Metalloenzyme, LuxS/M16 peptidase-like"/>
    <property type="match status" value="4"/>
</dbReference>
<evidence type="ECO:0000313" key="7">
    <source>
        <dbReference type="Proteomes" id="UP000198771"/>
    </source>
</evidence>
<feature type="domain" description="Peptidase M16 N-terminal" evidence="4">
    <location>
        <begin position="26"/>
        <end position="169"/>
    </location>
</feature>
<comment type="similarity">
    <text evidence="2 3">Belongs to the peptidase M16 family.</text>
</comment>
<protein>
    <submittedName>
        <fullName evidence="6">Zinc protease</fullName>
    </submittedName>
</protein>
<keyword evidence="7" id="KW-1185">Reference proteome</keyword>
<dbReference type="InterPro" id="IPR011249">
    <property type="entry name" value="Metalloenz_LuxS/M16"/>
</dbReference>
<dbReference type="Proteomes" id="UP000198771">
    <property type="component" value="Unassembled WGS sequence"/>
</dbReference>
<evidence type="ECO:0000313" key="6">
    <source>
        <dbReference type="EMBL" id="SDB60081.1"/>
    </source>
</evidence>
<evidence type="ECO:0000256" key="3">
    <source>
        <dbReference type="RuleBase" id="RU004447"/>
    </source>
</evidence>
<dbReference type="InterPro" id="IPR011765">
    <property type="entry name" value="Pept_M16_N"/>
</dbReference>
<evidence type="ECO:0000256" key="2">
    <source>
        <dbReference type="ARBA" id="ARBA00007261"/>
    </source>
</evidence>
<dbReference type="PROSITE" id="PS00143">
    <property type="entry name" value="INSULINASE"/>
    <property type="match status" value="1"/>
</dbReference>
<dbReference type="GO" id="GO:0004222">
    <property type="term" value="F:metalloendopeptidase activity"/>
    <property type="evidence" value="ECO:0007669"/>
    <property type="project" value="InterPro"/>
</dbReference>
<dbReference type="Pfam" id="PF05193">
    <property type="entry name" value="Peptidase_M16_C"/>
    <property type="match status" value="2"/>
</dbReference>
<keyword evidence="6" id="KW-0645">Protease</keyword>
<name>A0A1G6ERN7_9BACT</name>
<dbReference type="GO" id="GO:0046872">
    <property type="term" value="F:metal ion binding"/>
    <property type="evidence" value="ECO:0007669"/>
    <property type="project" value="InterPro"/>
</dbReference>
<feature type="domain" description="Peptidase M16 C-terminal" evidence="5">
    <location>
        <begin position="177"/>
        <end position="355"/>
    </location>
</feature>
<dbReference type="Pfam" id="PF00675">
    <property type="entry name" value="Peptidase_M16"/>
    <property type="match status" value="1"/>
</dbReference>
<gene>
    <name evidence="6" type="ORF">SAMN05660653_03084</name>
</gene>
<proteinExistence type="inferred from homology"/>
<keyword evidence="6" id="KW-0378">Hydrolase</keyword>
<dbReference type="EMBL" id="FMXO01000021">
    <property type="protein sequence ID" value="SDB60081.1"/>
    <property type="molecule type" value="Genomic_DNA"/>
</dbReference>
<dbReference type="InterPro" id="IPR050361">
    <property type="entry name" value="MPP/UQCRC_Complex"/>
</dbReference>
<dbReference type="InterPro" id="IPR007863">
    <property type="entry name" value="Peptidase_M16_C"/>
</dbReference>
<evidence type="ECO:0000256" key="1">
    <source>
        <dbReference type="ARBA" id="ARBA00001947"/>
    </source>
</evidence>
<dbReference type="AlphaFoldDB" id="A0A1G6ERN7"/>
<evidence type="ECO:0000259" key="5">
    <source>
        <dbReference type="Pfam" id="PF05193"/>
    </source>
</evidence>
<evidence type="ECO:0000259" key="4">
    <source>
        <dbReference type="Pfam" id="PF00675"/>
    </source>
</evidence>
<dbReference type="PANTHER" id="PTHR11851">
    <property type="entry name" value="METALLOPROTEASE"/>
    <property type="match status" value="1"/>
</dbReference>
<organism evidence="6 7">
    <name type="scientific">Desulfonatronum thiosulfatophilum</name>
    <dbReference type="NCBI Taxonomy" id="617002"/>
    <lineage>
        <taxon>Bacteria</taxon>
        <taxon>Pseudomonadati</taxon>
        <taxon>Thermodesulfobacteriota</taxon>
        <taxon>Desulfovibrionia</taxon>
        <taxon>Desulfovibrionales</taxon>
        <taxon>Desulfonatronaceae</taxon>
        <taxon>Desulfonatronum</taxon>
    </lineage>
</organism>
<dbReference type="InterPro" id="IPR001431">
    <property type="entry name" value="Pept_M16_Zn_BS"/>
</dbReference>
<dbReference type="GO" id="GO:0006508">
    <property type="term" value="P:proteolysis"/>
    <property type="evidence" value="ECO:0007669"/>
    <property type="project" value="UniProtKB-KW"/>
</dbReference>
<dbReference type="RefSeq" id="WP_092123684.1">
    <property type="nucleotide sequence ID" value="NZ_FMXO01000021.1"/>
</dbReference>
<dbReference type="SUPFAM" id="SSF63411">
    <property type="entry name" value="LuxS/MPP-like metallohydrolase"/>
    <property type="match status" value="4"/>
</dbReference>
<accession>A0A1G6ERN7</accession>
<dbReference type="PANTHER" id="PTHR11851:SF49">
    <property type="entry name" value="MITOCHONDRIAL-PROCESSING PEPTIDASE SUBUNIT ALPHA"/>
    <property type="match status" value="1"/>
</dbReference>
<comment type="cofactor">
    <cofactor evidence="1">
        <name>Zn(2+)</name>
        <dbReference type="ChEBI" id="CHEBI:29105"/>
    </cofactor>
</comment>
<dbReference type="OrthoDB" id="9811314at2"/>